<dbReference type="PANTHER" id="PTHR31704:SF43">
    <property type="entry name" value="HEAT SHOCK PROTEIN"/>
    <property type="match status" value="1"/>
</dbReference>
<dbReference type="EMBL" id="OU466863">
    <property type="protein sequence ID" value="CAH2079296.1"/>
    <property type="molecule type" value="Genomic_DNA"/>
</dbReference>
<evidence type="ECO:0000313" key="2">
    <source>
        <dbReference type="EMBL" id="CAH2079296.1"/>
    </source>
</evidence>
<protein>
    <recommendedName>
        <fullName evidence="1">Myb/SANT-like domain-containing protein</fullName>
    </recommendedName>
</protein>
<evidence type="ECO:0000259" key="1">
    <source>
        <dbReference type="Pfam" id="PF12776"/>
    </source>
</evidence>
<keyword evidence="3" id="KW-1185">Reference proteome</keyword>
<organism evidence="2 3">
    <name type="scientific">Thlaspi arvense</name>
    <name type="common">Field penny-cress</name>
    <dbReference type="NCBI Taxonomy" id="13288"/>
    <lineage>
        <taxon>Eukaryota</taxon>
        <taxon>Viridiplantae</taxon>
        <taxon>Streptophyta</taxon>
        <taxon>Embryophyta</taxon>
        <taxon>Tracheophyta</taxon>
        <taxon>Spermatophyta</taxon>
        <taxon>Magnoliopsida</taxon>
        <taxon>eudicotyledons</taxon>
        <taxon>Gunneridae</taxon>
        <taxon>Pentapetalae</taxon>
        <taxon>rosids</taxon>
        <taxon>malvids</taxon>
        <taxon>Brassicales</taxon>
        <taxon>Brassicaceae</taxon>
        <taxon>Thlaspideae</taxon>
        <taxon>Thlaspi</taxon>
    </lineage>
</organism>
<dbReference type="Pfam" id="PF12776">
    <property type="entry name" value="Myb_DNA-bind_3"/>
    <property type="match status" value="1"/>
</dbReference>
<proteinExistence type="predicted"/>
<dbReference type="InterPro" id="IPR024752">
    <property type="entry name" value="Myb/SANT-like_dom"/>
</dbReference>
<dbReference type="PANTHER" id="PTHR31704">
    <property type="entry name" value="MYB/SANT-LIKE DNA-BINDING DOMAIN PROTEIN-RELATED"/>
    <property type="match status" value="1"/>
</dbReference>
<evidence type="ECO:0000313" key="3">
    <source>
        <dbReference type="Proteomes" id="UP000836841"/>
    </source>
</evidence>
<gene>
    <name evidence="2" type="ORF">TAV2_LOCUS24261</name>
</gene>
<accession>A0AAU9T332</accession>
<name>A0AAU9T332_THLAR</name>
<reference evidence="2 3" key="1">
    <citation type="submission" date="2022-03" db="EMBL/GenBank/DDBJ databases">
        <authorList>
            <person name="Nunn A."/>
            <person name="Chopra R."/>
            <person name="Nunn A."/>
            <person name="Contreras Garrido A."/>
        </authorList>
    </citation>
    <scope>NUCLEOTIDE SEQUENCE [LARGE SCALE GENOMIC DNA]</scope>
</reference>
<dbReference type="Proteomes" id="UP000836841">
    <property type="component" value="Chromosome 7"/>
</dbReference>
<sequence>MIVHYGKTLIELFDETIVMNIYTTKNHNSFGKEYMVEKFNSVFNINITYGYFKNKLDEFKKNCKRWKALMSFIGILVDPATSMIYASDAWWKERELRCKIIKVFNRKPPYFWNVMREDDLRGSDTDSGDMLETQIPETQE</sequence>
<feature type="domain" description="Myb/SANT-like" evidence="1">
    <location>
        <begin position="5"/>
        <end position="93"/>
    </location>
</feature>
<feature type="non-terminal residue" evidence="2">
    <location>
        <position position="140"/>
    </location>
</feature>
<dbReference type="AlphaFoldDB" id="A0AAU9T332"/>